<accession>A0A0A0EMM2</accession>
<keyword evidence="2 5" id="KW-0489">Methyltransferase</keyword>
<keyword evidence="3 5" id="KW-0808">Transferase</keyword>
<feature type="binding site" evidence="6">
    <location>
        <position position="91"/>
    </location>
    <ligand>
        <name>S-adenosyl-L-methionine</name>
        <dbReference type="ChEBI" id="CHEBI:59789"/>
    </ligand>
</feature>
<dbReference type="PIRSF" id="PIRSF000410">
    <property type="entry name" value="CheR"/>
    <property type="match status" value="1"/>
</dbReference>
<evidence type="ECO:0000256" key="4">
    <source>
        <dbReference type="ARBA" id="ARBA00022691"/>
    </source>
</evidence>
<comment type="function">
    <text evidence="5">Methylation of the membrane-bound methyl-accepting chemotaxis proteins (MCP) to form gamma-glutamyl methyl ester residues in MCP.</text>
</comment>
<evidence type="ECO:0000313" key="8">
    <source>
        <dbReference type="EMBL" id="KGM51535.1"/>
    </source>
</evidence>
<keyword evidence="4 5" id="KW-0949">S-adenosyl-L-methionine</keyword>
<dbReference type="PRINTS" id="PR00996">
    <property type="entry name" value="CHERMTFRASE"/>
</dbReference>
<feature type="binding site" evidence="6">
    <location>
        <position position="158"/>
    </location>
    <ligand>
        <name>S-adenosyl-L-methionine</name>
        <dbReference type="ChEBI" id="CHEBI:59789"/>
    </ligand>
</feature>
<feature type="binding site" evidence="6">
    <location>
        <begin position="216"/>
        <end position="217"/>
    </location>
    <ligand>
        <name>S-adenosyl-L-methionine</name>
        <dbReference type="ChEBI" id="CHEBI:59789"/>
    </ligand>
</feature>
<dbReference type="GO" id="GO:0032259">
    <property type="term" value="P:methylation"/>
    <property type="evidence" value="ECO:0007669"/>
    <property type="project" value="UniProtKB-KW"/>
</dbReference>
<dbReference type="RefSeq" id="WP_036194216.1">
    <property type="nucleotide sequence ID" value="NZ_AVPS01000006.1"/>
</dbReference>
<dbReference type="EC" id="2.1.1.80" evidence="5"/>
<evidence type="ECO:0000256" key="2">
    <source>
        <dbReference type="ARBA" id="ARBA00022603"/>
    </source>
</evidence>
<keyword evidence="9" id="KW-1185">Reference proteome</keyword>
<comment type="catalytic activity">
    <reaction evidence="1 5">
        <text>L-glutamyl-[protein] + S-adenosyl-L-methionine = [protein]-L-glutamate 5-O-methyl ester + S-adenosyl-L-homocysteine</text>
        <dbReference type="Rhea" id="RHEA:24452"/>
        <dbReference type="Rhea" id="RHEA-COMP:10208"/>
        <dbReference type="Rhea" id="RHEA-COMP:10311"/>
        <dbReference type="ChEBI" id="CHEBI:29973"/>
        <dbReference type="ChEBI" id="CHEBI:57856"/>
        <dbReference type="ChEBI" id="CHEBI:59789"/>
        <dbReference type="ChEBI" id="CHEBI:82795"/>
        <dbReference type="EC" id="2.1.1.80"/>
    </reaction>
</comment>
<dbReference type="EMBL" id="AVPS01000006">
    <property type="protein sequence ID" value="KGM51535.1"/>
    <property type="molecule type" value="Genomic_DNA"/>
</dbReference>
<dbReference type="OrthoDB" id="9816309at2"/>
<evidence type="ECO:0000313" key="9">
    <source>
        <dbReference type="Proteomes" id="UP000030017"/>
    </source>
</evidence>
<dbReference type="InterPro" id="IPR022641">
    <property type="entry name" value="CheR_N"/>
</dbReference>
<evidence type="ECO:0000256" key="3">
    <source>
        <dbReference type="ARBA" id="ARBA00022679"/>
    </source>
</evidence>
<reference evidence="8 9" key="1">
    <citation type="submission" date="2013-08" db="EMBL/GenBank/DDBJ databases">
        <title>Genome sequencing of Lysobacter.</title>
        <authorList>
            <person name="Zhang S."/>
            <person name="Wang G."/>
        </authorList>
    </citation>
    <scope>NUCLEOTIDE SEQUENCE [LARGE SCALE GENOMIC DNA]</scope>
    <source>
        <strain evidence="8 9">Ko07</strain>
    </source>
</reference>
<dbReference type="PANTHER" id="PTHR24422">
    <property type="entry name" value="CHEMOTAXIS PROTEIN METHYLTRANSFERASE"/>
    <property type="match status" value="1"/>
</dbReference>
<dbReference type="SUPFAM" id="SSF53335">
    <property type="entry name" value="S-adenosyl-L-methionine-dependent methyltransferases"/>
    <property type="match status" value="1"/>
</dbReference>
<evidence type="ECO:0000256" key="1">
    <source>
        <dbReference type="ARBA" id="ARBA00001541"/>
    </source>
</evidence>
<feature type="domain" description="CheR-type methyltransferase" evidence="7">
    <location>
        <begin position="13"/>
        <end position="290"/>
    </location>
</feature>
<evidence type="ECO:0000256" key="5">
    <source>
        <dbReference type="PIRNR" id="PIRNR000410"/>
    </source>
</evidence>
<dbReference type="InterPro" id="IPR050903">
    <property type="entry name" value="Bact_Chemotaxis_MeTrfase"/>
</dbReference>
<dbReference type="STRING" id="1122185.N792_10445"/>
<dbReference type="GO" id="GO:0008983">
    <property type="term" value="F:protein-glutamate O-methyltransferase activity"/>
    <property type="evidence" value="ECO:0007669"/>
    <property type="project" value="UniProtKB-EC"/>
</dbReference>
<dbReference type="InterPro" id="IPR036804">
    <property type="entry name" value="CheR_N_sf"/>
</dbReference>
<dbReference type="PANTHER" id="PTHR24422:SF19">
    <property type="entry name" value="CHEMOTAXIS PROTEIN METHYLTRANSFERASE"/>
    <property type="match status" value="1"/>
</dbReference>
<dbReference type="InterPro" id="IPR022642">
    <property type="entry name" value="CheR_C"/>
</dbReference>
<dbReference type="SUPFAM" id="SSF47757">
    <property type="entry name" value="Chemotaxis receptor methyltransferase CheR, N-terminal domain"/>
    <property type="match status" value="1"/>
</dbReference>
<sequence>MHETVATAPRDPATAREFVFDERDFRRVARLIHVRAGIALSPHKRDMVYSRLARRVRATGMERFDEYLDALERDDGPEWEHFTNALTTNLTSFFRESHHFDILSEHLLAAHATRTDRRAPLTIWCCAASTGEEPYSIAIAACEAFATLAPPVRILATDIDTSVLETAALGRYSLDRIDALSPQRRQAYFQAGSGPNAGLCRVRPELQSLVSFRPLNLLDESYRLRGGFSAVFCRNVMIYFDKPTQYLVLSRIAPLLAPGGLLFAGHSESFTHALDVVTPCGRTTYRATGTATSP</sequence>
<dbReference type="eggNOG" id="COG1352">
    <property type="taxonomic scope" value="Bacteria"/>
</dbReference>
<dbReference type="PROSITE" id="PS50123">
    <property type="entry name" value="CHER"/>
    <property type="match status" value="1"/>
</dbReference>
<dbReference type="InterPro" id="IPR000780">
    <property type="entry name" value="CheR_MeTrfase"/>
</dbReference>
<dbReference type="Pfam" id="PF01739">
    <property type="entry name" value="CheR"/>
    <property type="match status" value="1"/>
</dbReference>
<dbReference type="Gene3D" id="3.40.50.150">
    <property type="entry name" value="Vaccinia Virus protein VP39"/>
    <property type="match status" value="1"/>
</dbReference>
<dbReference type="SMART" id="SM00138">
    <property type="entry name" value="MeTrc"/>
    <property type="match status" value="1"/>
</dbReference>
<organism evidence="8 9">
    <name type="scientific">Lysobacter concretionis Ko07 = DSM 16239</name>
    <dbReference type="NCBI Taxonomy" id="1122185"/>
    <lineage>
        <taxon>Bacteria</taxon>
        <taxon>Pseudomonadati</taxon>
        <taxon>Pseudomonadota</taxon>
        <taxon>Gammaproteobacteria</taxon>
        <taxon>Lysobacterales</taxon>
        <taxon>Lysobacteraceae</taxon>
        <taxon>Novilysobacter</taxon>
    </lineage>
</organism>
<dbReference type="AlphaFoldDB" id="A0A0A0EMM2"/>
<protein>
    <recommendedName>
        <fullName evidence="5">Chemotaxis protein methyltransferase</fullName>
        <ecNumber evidence="5">2.1.1.80</ecNumber>
    </recommendedName>
</protein>
<feature type="binding site" evidence="6">
    <location>
        <begin position="234"/>
        <end position="235"/>
    </location>
    <ligand>
        <name>S-adenosyl-L-methionine</name>
        <dbReference type="ChEBI" id="CHEBI:59789"/>
    </ligand>
</feature>
<dbReference type="Gene3D" id="1.10.155.10">
    <property type="entry name" value="Chemotaxis receptor methyltransferase CheR, N-terminal domain"/>
    <property type="match status" value="1"/>
</dbReference>
<comment type="caution">
    <text evidence="8">The sequence shown here is derived from an EMBL/GenBank/DDBJ whole genome shotgun (WGS) entry which is preliminary data.</text>
</comment>
<dbReference type="InterPro" id="IPR026024">
    <property type="entry name" value="Chemotaxis_MeTrfase_CheR"/>
</dbReference>
<gene>
    <name evidence="8" type="ORF">N792_10445</name>
</gene>
<feature type="binding site" evidence="6">
    <location>
        <position position="133"/>
    </location>
    <ligand>
        <name>S-adenosyl-L-methionine</name>
        <dbReference type="ChEBI" id="CHEBI:59789"/>
    </ligand>
</feature>
<dbReference type="Pfam" id="PF03705">
    <property type="entry name" value="CheR_N"/>
    <property type="match status" value="1"/>
</dbReference>
<evidence type="ECO:0000259" key="7">
    <source>
        <dbReference type="PROSITE" id="PS50123"/>
    </source>
</evidence>
<proteinExistence type="predicted"/>
<name>A0A0A0EMM2_9GAMM</name>
<dbReference type="InterPro" id="IPR029063">
    <property type="entry name" value="SAM-dependent_MTases_sf"/>
</dbReference>
<feature type="binding site" evidence="6">
    <location>
        <position position="89"/>
    </location>
    <ligand>
        <name>S-adenosyl-L-methionine</name>
        <dbReference type="ChEBI" id="CHEBI:59789"/>
    </ligand>
</feature>
<evidence type="ECO:0000256" key="6">
    <source>
        <dbReference type="PIRSR" id="PIRSR000410-1"/>
    </source>
</evidence>
<feature type="binding site" evidence="6">
    <location>
        <position position="95"/>
    </location>
    <ligand>
        <name>S-adenosyl-L-methionine</name>
        <dbReference type="ChEBI" id="CHEBI:59789"/>
    </ligand>
</feature>
<dbReference type="Proteomes" id="UP000030017">
    <property type="component" value="Unassembled WGS sequence"/>
</dbReference>